<dbReference type="InterPro" id="IPR001579">
    <property type="entry name" value="Glyco_hydro_18_chit_AS"/>
</dbReference>
<keyword evidence="3 4" id="KW-0326">Glycosidase</keyword>
<evidence type="ECO:0000259" key="6">
    <source>
        <dbReference type="PROSITE" id="PS51910"/>
    </source>
</evidence>
<name>A0A8J3N3H6_9CHLR</name>
<dbReference type="PROSITE" id="PS01095">
    <property type="entry name" value="GH18_1"/>
    <property type="match status" value="1"/>
</dbReference>
<keyword evidence="2 4" id="KW-0378">Hydrolase</keyword>
<dbReference type="InterPro" id="IPR036278">
    <property type="entry name" value="Sialidase_sf"/>
</dbReference>
<evidence type="ECO:0000256" key="1">
    <source>
        <dbReference type="ARBA" id="ARBA00012729"/>
    </source>
</evidence>
<dbReference type="PROSITE" id="PS51910">
    <property type="entry name" value="GH18_2"/>
    <property type="match status" value="1"/>
</dbReference>
<dbReference type="InterPro" id="IPR001223">
    <property type="entry name" value="Glyco_hydro18_cat"/>
</dbReference>
<dbReference type="GO" id="GO:0008061">
    <property type="term" value="F:chitin binding"/>
    <property type="evidence" value="ECO:0007669"/>
    <property type="project" value="InterPro"/>
</dbReference>
<dbReference type="EC" id="3.2.1.14" evidence="1"/>
<feature type="domain" description="GH18" evidence="6">
    <location>
        <begin position="574"/>
        <end position="875"/>
    </location>
</feature>
<evidence type="ECO:0000256" key="2">
    <source>
        <dbReference type="ARBA" id="ARBA00022801"/>
    </source>
</evidence>
<gene>
    <name evidence="7" type="ORF">KSF_044210</name>
</gene>
<evidence type="ECO:0000313" key="8">
    <source>
        <dbReference type="Proteomes" id="UP000597444"/>
    </source>
</evidence>
<accession>A0A8J3N3H6</accession>
<protein>
    <recommendedName>
        <fullName evidence="1">chitinase</fullName>
        <ecNumber evidence="1">3.2.1.14</ecNumber>
    </recommendedName>
</protein>
<dbReference type="InterPro" id="IPR050542">
    <property type="entry name" value="Glycosyl_Hydrlase18_Chitinase"/>
</dbReference>
<dbReference type="EMBL" id="BNJK01000001">
    <property type="protein sequence ID" value="GHO94373.1"/>
    <property type="molecule type" value="Genomic_DNA"/>
</dbReference>
<dbReference type="SMART" id="SM00636">
    <property type="entry name" value="Glyco_18"/>
    <property type="match status" value="1"/>
</dbReference>
<dbReference type="SUPFAM" id="SSF50939">
    <property type="entry name" value="Sialidases"/>
    <property type="match status" value="1"/>
</dbReference>
<sequence length="875" mass="92354">MEEQAVTPPQKRKPFALLILVILSPLLMGALCFGTGPTSSSLKAPGGLSSIPGFGATDINHFKMIDENNGWATTSEAVMRTSDGGKNWVDVTPADWEPLDKSEPNIQGIIGVCFLDANHAWLAVSERVSQADLDAAATAASNIAASPVPTVDSHGHSNIDTSHIPTAGTYVYVRSTVDGGKTWMTSNVLSVDNLAGTSEINFFNPHEGWMELVTGVMSSGTYIGTLYTTFDGGITWNGEDDIPGTSSAVISAQNAITGMTAVKYAPCPPDSPGPSSYRYCAQDDGSTVQGCKFNLLQAGQTESILGWAGAMNVGHTLLTSTSNGAFWSQDYTSAILTPGGTPNQNNDSAFVSSPPTIFGDGSGILPVEIQANPDGNDPTHFFLHLFTIAISSTTRSYTINDASPTGDFDTQFIAGRHTLSAPDAQHVFVVGQEYNTTDNTDGNVNLYEFVNGGWQKLNTQLDATMPKTSSGKYTEPFNAYLANINFISDTEGWATNGTSIYHITIEGGSATWSLISTMTTNEKNLTDTSSGARRLTLVKREPGKLIPAPTNPPPCYKETTQQQNPRSASGLPAHTLTGYWQNFTNGAKPLRLSDINVNYDLIAVAFAGADSTKPGGVTFSVDPDLSRALGGYSDAQFISDITSLHQQGKKVVLSVGGQNGSISVTSDEAAKNFANSTFALMKKYGFDGVDIDLEQGIDATSMASALQQLSGLVKDEQQGVMGQGGSMPNLIITLAPQTVDMQSAQASYFQLALKIKDILTIVNMQYYNSGTMNGCDGKVYAQGSVDFLTAQACIQAQGGLSPGQIGLGLPASTSAAGSGYVDPSVVKSAVSCLSSGQSCGSFKPSTTYAVQDVMTWSINWDASNNYQFAKTVKGG</sequence>
<dbReference type="RefSeq" id="WP_236064955.1">
    <property type="nucleotide sequence ID" value="NZ_BNJK01000001.1"/>
</dbReference>
<evidence type="ECO:0000256" key="4">
    <source>
        <dbReference type="RuleBase" id="RU000489"/>
    </source>
</evidence>
<dbReference type="Gene3D" id="3.20.20.80">
    <property type="entry name" value="Glycosidases"/>
    <property type="match status" value="1"/>
</dbReference>
<proteinExistence type="predicted"/>
<evidence type="ECO:0000313" key="7">
    <source>
        <dbReference type="EMBL" id="GHO94373.1"/>
    </source>
</evidence>
<comment type="caution">
    <text evidence="7">The sequence shown here is derived from an EMBL/GenBank/DDBJ whole genome shotgun (WGS) entry which is preliminary data.</text>
</comment>
<dbReference type="GO" id="GO:0008843">
    <property type="term" value="F:endochitinase activity"/>
    <property type="evidence" value="ECO:0007669"/>
    <property type="project" value="UniProtKB-EC"/>
</dbReference>
<reference evidence="7" key="1">
    <citation type="submission" date="2020-10" db="EMBL/GenBank/DDBJ databases">
        <title>Taxonomic study of unclassified bacteria belonging to the class Ktedonobacteria.</title>
        <authorList>
            <person name="Yabe S."/>
            <person name="Wang C.M."/>
            <person name="Zheng Y."/>
            <person name="Sakai Y."/>
            <person name="Cavaletti L."/>
            <person name="Monciardini P."/>
            <person name="Donadio S."/>
        </authorList>
    </citation>
    <scope>NUCLEOTIDE SEQUENCE</scope>
    <source>
        <strain evidence="7">ID150040</strain>
    </source>
</reference>
<dbReference type="Pfam" id="PF00704">
    <property type="entry name" value="Glyco_hydro_18"/>
    <property type="match status" value="1"/>
</dbReference>
<dbReference type="InterPro" id="IPR017853">
    <property type="entry name" value="GH"/>
</dbReference>
<dbReference type="PANTHER" id="PTHR45708:SF49">
    <property type="entry name" value="ENDOCHITINASE"/>
    <property type="match status" value="1"/>
</dbReference>
<dbReference type="InterPro" id="IPR011583">
    <property type="entry name" value="Chitinase_II/V-like_cat"/>
</dbReference>
<dbReference type="PANTHER" id="PTHR45708">
    <property type="entry name" value="ENDOCHITINASE"/>
    <property type="match status" value="1"/>
</dbReference>
<evidence type="ECO:0000256" key="5">
    <source>
        <dbReference type="SAM" id="MobiDB-lite"/>
    </source>
</evidence>
<dbReference type="CDD" id="cd02871">
    <property type="entry name" value="GH18_chitinase_D-like"/>
    <property type="match status" value="1"/>
</dbReference>
<dbReference type="GO" id="GO:0005975">
    <property type="term" value="P:carbohydrate metabolic process"/>
    <property type="evidence" value="ECO:0007669"/>
    <property type="project" value="InterPro"/>
</dbReference>
<organism evidence="7 8">
    <name type="scientific">Reticulibacter mediterranei</name>
    <dbReference type="NCBI Taxonomy" id="2778369"/>
    <lineage>
        <taxon>Bacteria</taxon>
        <taxon>Bacillati</taxon>
        <taxon>Chloroflexota</taxon>
        <taxon>Ktedonobacteria</taxon>
        <taxon>Ktedonobacterales</taxon>
        <taxon>Reticulibacteraceae</taxon>
        <taxon>Reticulibacter</taxon>
    </lineage>
</organism>
<evidence type="ECO:0000256" key="3">
    <source>
        <dbReference type="ARBA" id="ARBA00023295"/>
    </source>
</evidence>
<dbReference type="SUPFAM" id="SSF51445">
    <property type="entry name" value="(Trans)glycosidases"/>
    <property type="match status" value="1"/>
</dbReference>
<dbReference type="Proteomes" id="UP000597444">
    <property type="component" value="Unassembled WGS sequence"/>
</dbReference>
<feature type="region of interest" description="Disordered" evidence="5">
    <location>
        <begin position="543"/>
        <end position="569"/>
    </location>
</feature>
<dbReference type="AlphaFoldDB" id="A0A8J3N3H6"/>
<feature type="compositionally biased region" description="Polar residues" evidence="5">
    <location>
        <begin position="558"/>
        <end position="567"/>
    </location>
</feature>
<keyword evidence="8" id="KW-1185">Reference proteome</keyword>